<feature type="region of interest" description="Disordered" evidence="1">
    <location>
        <begin position="707"/>
        <end position="740"/>
    </location>
</feature>
<gene>
    <name evidence="2" type="ORF">BDZ90DRAFT_228434</name>
</gene>
<protein>
    <submittedName>
        <fullName evidence="2">Uncharacterized protein</fullName>
    </submittedName>
</protein>
<keyword evidence="3" id="KW-1185">Reference proteome</keyword>
<evidence type="ECO:0000256" key="1">
    <source>
        <dbReference type="SAM" id="MobiDB-lite"/>
    </source>
</evidence>
<organism evidence="2 3">
    <name type="scientific">Jaminaea rosea</name>
    <dbReference type="NCBI Taxonomy" id="1569628"/>
    <lineage>
        <taxon>Eukaryota</taxon>
        <taxon>Fungi</taxon>
        <taxon>Dikarya</taxon>
        <taxon>Basidiomycota</taxon>
        <taxon>Ustilaginomycotina</taxon>
        <taxon>Exobasidiomycetes</taxon>
        <taxon>Microstromatales</taxon>
        <taxon>Microstromatales incertae sedis</taxon>
        <taxon>Jaminaea</taxon>
    </lineage>
</organism>
<dbReference type="RefSeq" id="XP_025360013.1">
    <property type="nucleotide sequence ID" value="XM_025504810.1"/>
</dbReference>
<proteinExistence type="predicted"/>
<reference evidence="2 3" key="1">
    <citation type="journal article" date="2018" name="Mol. Biol. Evol.">
        <title>Broad Genomic Sampling Reveals a Smut Pathogenic Ancestry of the Fungal Clade Ustilaginomycotina.</title>
        <authorList>
            <person name="Kijpornyongpan T."/>
            <person name="Mondo S.J."/>
            <person name="Barry K."/>
            <person name="Sandor L."/>
            <person name="Lee J."/>
            <person name="Lipzen A."/>
            <person name="Pangilinan J."/>
            <person name="LaButti K."/>
            <person name="Hainaut M."/>
            <person name="Henrissat B."/>
            <person name="Grigoriev I.V."/>
            <person name="Spatafora J.W."/>
            <person name="Aime M.C."/>
        </authorList>
    </citation>
    <scope>NUCLEOTIDE SEQUENCE [LARGE SCALE GENOMIC DNA]</scope>
    <source>
        <strain evidence="2 3">MCA 5214</strain>
    </source>
</reference>
<dbReference type="Proteomes" id="UP000245884">
    <property type="component" value="Unassembled WGS sequence"/>
</dbReference>
<feature type="region of interest" description="Disordered" evidence="1">
    <location>
        <begin position="588"/>
        <end position="616"/>
    </location>
</feature>
<feature type="compositionally biased region" description="Basic and acidic residues" evidence="1">
    <location>
        <begin position="707"/>
        <end position="728"/>
    </location>
</feature>
<dbReference type="OrthoDB" id="3145912at2759"/>
<name>A0A316ULZ6_9BASI</name>
<evidence type="ECO:0000313" key="2">
    <source>
        <dbReference type="EMBL" id="PWN25401.1"/>
    </source>
</evidence>
<evidence type="ECO:0000313" key="3">
    <source>
        <dbReference type="Proteomes" id="UP000245884"/>
    </source>
</evidence>
<sequence>MTKRGKRRLSRGSHAPGECCTKHPKSIANLLCPDLDGYKFALPSLSYFWILPEELRTYILSLACAASCSSSLQRLCLYLDLQTTANLSAVCRDFQAVFKPLLFGNIRLDRPSSLERFVVALQSAPQNGELVHSLHMGPVQNLPCQWWPVDDFCFADVFTLDEKEPLLKTSLTQKDEAARLPRWCKPEREWDWHLEAPDCEQRAVHDAVAAATEQIDVYLYDWSLDNGCEVSMNIVQAALDLYLMEMKHIEDARGYAVESWKVETPQTGNIPAQCLKGKCGHYPRLLIAGSRRDRQTKKEQAASGLNTALDSRKGDMGVRIKSSQFSNKKTRKEFFTITPSQLNSHLARPGAASDNFHNPLIIARSELHLLTVDAPSRVVVDWTCHEECYSDIEDDDDCDCAQCGGEEKLYNKWPHGRFDTKKCITLSAASTASFCEHGLDKTTINGILKLAQSVLDAVPSLANLSLTSFLHRSLWDLQQPRLSSLRFFSLGPLADSDDDWLDYILSTTHTVLPQVEYLRLCAVDAGETMAWSIAGQLGGLLPRLREAHWELDEPHNDDQLITSAFSPTRSIQTLRIINALAGRTRPRSADKRDVLSDSVRNTTSTSADHKDNIDTAPSSRSIELHLDADHLTAILAKLLDESPEAHAAFSTGTLLGDSLHRIKLLRSKVAGPHWWDHGDWLVEDGSQTHYKQSVQWWEDRAMEVALEESRKTEEGGKKETLGEGKIEGNNRTAAGDEQTQPSFADGGSMQQSELNEIYLRAALFLRALSERRAFFPSSFLSNFPFTLHQPDPGPSRAPSMMTRSKHRLSCSSFNANDDSEESHRLDRVVEIARSDSAVDNLPQAHLHHFWLLPQELRHLILSLAAGISAYNHDTTVLFSLSLVSRDFHKQFDDLLYKQIRISRPNVLPALYNCLFLQPTNGKLIKSLHLGPIEPLSDTWWPLDGKAHPACLRPLLWIKTSLDGTNRRLPLPKWYKGRCGRALRCNGVPVNRGKRGGPMSERKESGFYEMSQVRKLKMVRGSQEAEPLAARHFTSTPVLPAPLLASEMGDRARALSFRPLSPNPSKPSFLCPSATTVESAQDVHEVKAWAELCQQRRQTTTQAGKGRNAKHSTLLPPFIEHFFIPINYQGDFQVYDHDESYYRFFCEGCGKYHVAPATDLDYGLEDDMAWSSGLTESGCPDATTLPGLLALCRGVLLAMPHMTNLPLTGSMIRPLKRNSPPLQALRFLSLGPWTEAPEDQPTFASTRFSSLQKLRVCGEGSEGWPLHNIVAQEGRLLPQLREMQWDSGRRFFMDRFKSFIDALKGRAQLSSSASFSSPSAQQMQTQQQQQQQSSSSSCLFHFRISAKSLELICREAPSAEARSAWLQGIPYNNEPYRILLVESKAGGTRLGRAEGTVQGFDILYEETQRWWRACAEEA</sequence>
<feature type="compositionally biased region" description="Polar residues" evidence="1">
    <location>
        <begin position="729"/>
        <end position="740"/>
    </location>
</feature>
<dbReference type="GeneID" id="37026633"/>
<accession>A0A316ULZ6</accession>
<dbReference type="EMBL" id="KZ819676">
    <property type="protein sequence ID" value="PWN25401.1"/>
    <property type="molecule type" value="Genomic_DNA"/>
</dbReference>